<sequence length="729" mass="78219">MKSLSLFAATAALIFPLSSYANSASYLLGTRPIEPSGDITWENATVQAQALAAQLSVQDKVDLARILVGTTVPCFVIPEKPQIGFKGFCILDSVTGVGGGYNNASTFSAPVNLAATFDKDLMRQQGELIAEDLRSRGVAIALAPVLNLQRSPAGGRNFEFAGADPVLSSIVNVQHIRGTQSKGVMSVAKHYILNEQEHNRFTANSVISPRAFHEVYLRPFKAVVEAGVGAIMCSYNPVNGVSSCENPTTLGILKNDLGFKGFVMSDYGAAKNGSAAANAGMDMILTGDPRSAWANLTTLVQNGTVPESRLTDMATRILAAWIKLGQREITFPLSTLTVTGPTNTSYKDHIRTVGAASSVLLKNEQGALPLTNGTLKTVAVIGENAMPHVTELNRCLNNVFTTCIDGHVALGWGSGTTKFPYLVDPLTAITEKASARNITVVSTSDHALAAPTAKKADIAVVFVFASSGEGANPPFQPVQGHYGDRYDLKLWQNGDALVKSVADVQKTVVVITGPGAVDMPWIHHPNVVGVIHSMFPGQESGNAIADVLFGDVNPSGRLPFTIAESREHYAADVDYTGLTIEYKEGTLIDYRWFEARGKSPLFAFGHGLSYTTFQYSQITVTAPSSDSAAFTLLVTITNTGNVAGHEVVQLYVQLPEHTCPKQGCAKELRDFERISLVPHESRIVRFRLYKDDLSYYDESKGSWALPFGDFCVSIGASSSDIRSTATFTM</sequence>
<evidence type="ECO:0000256" key="5">
    <source>
        <dbReference type="ARBA" id="ARBA00022729"/>
    </source>
</evidence>
<dbReference type="PANTHER" id="PTHR42715">
    <property type="entry name" value="BETA-GLUCOSIDASE"/>
    <property type="match status" value="1"/>
</dbReference>
<evidence type="ECO:0000256" key="8">
    <source>
        <dbReference type="ARBA" id="ARBA00024983"/>
    </source>
</evidence>
<dbReference type="SMART" id="SM01217">
    <property type="entry name" value="Fn3_like"/>
    <property type="match status" value="1"/>
</dbReference>
<feature type="domain" description="Fibronectin type III-like" evidence="11">
    <location>
        <begin position="646"/>
        <end position="718"/>
    </location>
</feature>
<evidence type="ECO:0000256" key="3">
    <source>
        <dbReference type="ARBA" id="ARBA00005336"/>
    </source>
</evidence>
<organism evidence="12 13">
    <name type="scientific">Gonapodya prolifera (strain JEL478)</name>
    <name type="common">Monoblepharis prolifera</name>
    <dbReference type="NCBI Taxonomy" id="1344416"/>
    <lineage>
        <taxon>Eukaryota</taxon>
        <taxon>Fungi</taxon>
        <taxon>Fungi incertae sedis</taxon>
        <taxon>Chytridiomycota</taxon>
        <taxon>Chytridiomycota incertae sedis</taxon>
        <taxon>Monoblepharidomycetes</taxon>
        <taxon>Monoblepharidales</taxon>
        <taxon>Gonapodyaceae</taxon>
        <taxon>Gonapodya</taxon>
    </lineage>
</organism>
<evidence type="ECO:0000313" key="12">
    <source>
        <dbReference type="EMBL" id="KXS19029.1"/>
    </source>
</evidence>
<dbReference type="Pfam" id="PF14310">
    <property type="entry name" value="Fn3-like"/>
    <property type="match status" value="1"/>
</dbReference>
<keyword evidence="7 9" id="KW-0326">Glycosidase</keyword>
<keyword evidence="6 9" id="KW-0378">Hydrolase</keyword>
<dbReference type="SUPFAM" id="SSF52279">
    <property type="entry name" value="Beta-D-glucan exohydrolase, C-terminal domain"/>
    <property type="match status" value="1"/>
</dbReference>
<gene>
    <name evidence="12" type="ORF">M427DRAFT_67582</name>
</gene>
<dbReference type="EC" id="3.2.1.21" evidence="9"/>
<dbReference type="InterPro" id="IPR001764">
    <property type="entry name" value="Glyco_hydro_3_N"/>
</dbReference>
<keyword evidence="9" id="KW-0119">Carbohydrate metabolism</keyword>
<keyword evidence="9" id="KW-0624">Polysaccharide degradation</keyword>
<dbReference type="Gene3D" id="3.20.20.300">
    <property type="entry name" value="Glycoside hydrolase, family 3, N-terminal domain"/>
    <property type="match status" value="1"/>
</dbReference>
<accession>A0A139AQL5</accession>
<protein>
    <recommendedName>
        <fullName evidence="9">beta-glucosidase</fullName>
        <ecNumber evidence="9">3.2.1.21</ecNumber>
    </recommendedName>
</protein>
<dbReference type="FunFam" id="2.60.40.10:FF:000495">
    <property type="entry name" value="Periplasmic beta-glucosidase"/>
    <property type="match status" value="1"/>
</dbReference>
<dbReference type="OrthoDB" id="416222at2759"/>
<evidence type="ECO:0000313" key="13">
    <source>
        <dbReference type="Proteomes" id="UP000070544"/>
    </source>
</evidence>
<evidence type="ECO:0000256" key="7">
    <source>
        <dbReference type="ARBA" id="ARBA00023295"/>
    </source>
</evidence>
<comment type="function">
    <text evidence="8">Beta-glucosidases are one of a number of cellulolytic enzymes involved in the degradation of cellulosic biomass. Catalyzes the last step releasing glucose from the inhibitory cellobiose.</text>
</comment>
<feature type="signal peptide" evidence="10">
    <location>
        <begin position="1"/>
        <end position="23"/>
    </location>
</feature>
<dbReference type="GO" id="GO:0005576">
    <property type="term" value="C:extracellular region"/>
    <property type="evidence" value="ECO:0007669"/>
    <property type="project" value="UniProtKB-SubCell"/>
</dbReference>
<dbReference type="OMA" id="NICTIEH"/>
<name>A0A139AQL5_GONPJ</name>
<dbReference type="Pfam" id="PF01915">
    <property type="entry name" value="Glyco_hydro_3_C"/>
    <property type="match status" value="1"/>
</dbReference>
<dbReference type="InterPro" id="IPR019800">
    <property type="entry name" value="Glyco_hydro_3_AS"/>
</dbReference>
<dbReference type="STRING" id="1344416.A0A139AQL5"/>
<reference evidence="12 13" key="1">
    <citation type="journal article" date="2015" name="Genome Biol. Evol.">
        <title>Phylogenomic analyses indicate that early fungi evolved digesting cell walls of algal ancestors of land plants.</title>
        <authorList>
            <person name="Chang Y."/>
            <person name="Wang S."/>
            <person name="Sekimoto S."/>
            <person name="Aerts A.L."/>
            <person name="Choi C."/>
            <person name="Clum A."/>
            <person name="LaButti K.M."/>
            <person name="Lindquist E.A."/>
            <person name="Yee Ngan C."/>
            <person name="Ohm R.A."/>
            <person name="Salamov A.A."/>
            <person name="Grigoriev I.V."/>
            <person name="Spatafora J.W."/>
            <person name="Berbee M.L."/>
        </authorList>
    </citation>
    <scope>NUCLEOTIDE SEQUENCE [LARGE SCALE GENOMIC DNA]</scope>
    <source>
        <strain evidence="12 13">JEL478</strain>
    </source>
</reference>
<dbReference type="EMBL" id="KQ965740">
    <property type="protein sequence ID" value="KXS19029.1"/>
    <property type="molecule type" value="Genomic_DNA"/>
</dbReference>
<evidence type="ECO:0000256" key="6">
    <source>
        <dbReference type="ARBA" id="ARBA00022801"/>
    </source>
</evidence>
<dbReference type="InterPro" id="IPR050288">
    <property type="entry name" value="Cellulose_deg_GH3"/>
</dbReference>
<dbReference type="UniPathway" id="UPA00696"/>
<dbReference type="Gene3D" id="3.40.50.1700">
    <property type="entry name" value="Glycoside hydrolase family 3 C-terminal domain"/>
    <property type="match status" value="1"/>
</dbReference>
<evidence type="ECO:0000259" key="11">
    <source>
        <dbReference type="SMART" id="SM01217"/>
    </source>
</evidence>
<dbReference type="InterPro" id="IPR013783">
    <property type="entry name" value="Ig-like_fold"/>
</dbReference>
<evidence type="ECO:0000256" key="10">
    <source>
        <dbReference type="SAM" id="SignalP"/>
    </source>
</evidence>
<proteinExistence type="inferred from homology"/>
<dbReference type="SUPFAM" id="SSF51445">
    <property type="entry name" value="(Trans)glycosidases"/>
    <property type="match status" value="1"/>
</dbReference>
<dbReference type="InterPro" id="IPR036881">
    <property type="entry name" value="Glyco_hydro_3_C_sf"/>
</dbReference>
<evidence type="ECO:0000256" key="9">
    <source>
        <dbReference type="RuleBase" id="RU361161"/>
    </source>
</evidence>
<keyword evidence="5 10" id="KW-0732">Signal</keyword>
<dbReference type="InterPro" id="IPR036962">
    <property type="entry name" value="Glyco_hydro_3_N_sf"/>
</dbReference>
<evidence type="ECO:0000256" key="1">
    <source>
        <dbReference type="ARBA" id="ARBA00000448"/>
    </source>
</evidence>
<evidence type="ECO:0000256" key="2">
    <source>
        <dbReference type="ARBA" id="ARBA00004613"/>
    </source>
</evidence>
<dbReference type="InterPro" id="IPR017853">
    <property type="entry name" value="GH"/>
</dbReference>
<dbReference type="PROSITE" id="PS00775">
    <property type="entry name" value="GLYCOSYL_HYDROL_F3"/>
    <property type="match status" value="1"/>
</dbReference>
<feature type="chain" id="PRO_5007296369" description="beta-glucosidase" evidence="10">
    <location>
        <begin position="24"/>
        <end position="729"/>
    </location>
</feature>
<dbReference type="Proteomes" id="UP000070544">
    <property type="component" value="Unassembled WGS sequence"/>
</dbReference>
<comment type="similarity">
    <text evidence="3 9">Belongs to the glycosyl hydrolase 3 family.</text>
</comment>
<dbReference type="GO" id="GO:0008422">
    <property type="term" value="F:beta-glucosidase activity"/>
    <property type="evidence" value="ECO:0007669"/>
    <property type="project" value="UniProtKB-EC"/>
</dbReference>
<dbReference type="InterPro" id="IPR002772">
    <property type="entry name" value="Glyco_hydro_3_C"/>
</dbReference>
<comment type="pathway">
    <text evidence="9">Glycan metabolism; cellulose degradation.</text>
</comment>
<dbReference type="Gene3D" id="2.60.40.10">
    <property type="entry name" value="Immunoglobulins"/>
    <property type="match status" value="1"/>
</dbReference>
<dbReference type="AlphaFoldDB" id="A0A139AQL5"/>
<dbReference type="Pfam" id="PF00933">
    <property type="entry name" value="Glyco_hydro_3"/>
    <property type="match status" value="1"/>
</dbReference>
<comment type="catalytic activity">
    <reaction evidence="1 9">
        <text>Hydrolysis of terminal, non-reducing beta-D-glucosyl residues with release of beta-D-glucose.</text>
        <dbReference type="EC" id="3.2.1.21"/>
    </reaction>
</comment>
<dbReference type="InterPro" id="IPR026891">
    <property type="entry name" value="Fn3-like"/>
</dbReference>
<dbReference type="GO" id="GO:0030245">
    <property type="term" value="P:cellulose catabolic process"/>
    <property type="evidence" value="ECO:0007669"/>
    <property type="project" value="UniProtKB-UniPathway"/>
</dbReference>
<keyword evidence="4" id="KW-0964">Secreted</keyword>
<evidence type="ECO:0000256" key="4">
    <source>
        <dbReference type="ARBA" id="ARBA00022525"/>
    </source>
</evidence>
<dbReference type="PRINTS" id="PR00133">
    <property type="entry name" value="GLHYDRLASE3"/>
</dbReference>
<comment type="subcellular location">
    <subcellularLocation>
        <location evidence="2">Secreted</location>
    </subcellularLocation>
</comment>
<dbReference type="PANTHER" id="PTHR42715:SF12">
    <property type="entry name" value="BETA-GLUCOSIDASE G-RELATED"/>
    <property type="match status" value="1"/>
</dbReference>
<keyword evidence="13" id="KW-1185">Reference proteome</keyword>